<dbReference type="STRING" id="80966.ENSAPOP00000026652"/>
<evidence type="ECO:0000256" key="1">
    <source>
        <dbReference type="ARBA" id="ARBA00023157"/>
    </source>
</evidence>
<dbReference type="CDD" id="cd00037">
    <property type="entry name" value="CLECT"/>
    <property type="match status" value="1"/>
</dbReference>
<feature type="domain" description="C-type lectin" evidence="2">
    <location>
        <begin position="122"/>
        <end position="206"/>
    </location>
</feature>
<evidence type="ECO:0000313" key="4">
    <source>
        <dbReference type="Proteomes" id="UP000257200"/>
    </source>
</evidence>
<dbReference type="Ensembl" id="ENSAPOT00000003171.1">
    <property type="protein sequence ID" value="ENSAPOP00000026652.1"/>
    <property type="gene ID" value="ENSAPOG00000010623.1"/>
</dbReference>
<dbReference type="PROSITE" id="PS00615">
    <property type="entry name" value="C_TYPE_LECTIN_1"/>
    <property type="match status" value="1"/>
</dbReference>
<dbReference type="InterPro" id="IPR018378">
    <property type="entry name" value="C-type_lectin_CS"/>
</dbReference>
<dbReference type="Gene3D" id="3.10.100.10">
    <property type="entry name" value="Mannose-Binding Protein A, subunit A"/>
    <property type="match status" value="2"/>
</dbReference>
<dbReference type="InterPro" id="IPR001304">
    <property type="entry name" value="C-type_lectin-like"/>
</dbReference>
<dbReference type="SMART" id="SM00034">
    <property type="entry name" value="CLECT"/>
    <property type="match status" value="2"/>
</dbReference>
<evidence type="ECO:0000313" key="3">
    <source>
        <dbReference type="Ensembl" id="ENSAPOP00000026652.1"/>
    </source>
</evidence>
<dbReference type="InParanoid" id="A0A3Q1GGP5"/>
<reference evidence="3" key="1">
    <citation type="submission" date="2025-08" db="UniProtKB">
        <authorList>
            <consortium name="Ensembl"/>
        </authorList>
    </citation>
    <scope>IDENTIFICATION</scope>
</reference>
<keyword evidence="1" id="KW-1015">Disulfide bond</keyword>
<organism evidence="3 4">
    <name type="scientific">Acanthochromis polyacanthus</name>
    <name type="common">spiny chromis</name>
    <dbReference type="NCBI Taxonomy" id="80966"/>
    <lineage>
        <taxon>Eukaryota</taxon>
        <taxon>Metazoa</taxon>
        <taxon>Chordata</taxon>
        <taxon>Craniata</taxon>
        <taxon>Vertebrata</taxon>
        <taxon>Euteleostomi</taxon>
        <taxon>Actinopterygii</taxon>
        <taxon>Neopterygii</taxon>
        <taxon>Teleostei</taxon>
        <taxon>Neoteleostei</taxon>
        <taxon>Acanthomorphata</taxon>
        <taxon>Ovalentaria</taxon>
        <taxon>Pomacentridae</taxon>
        <taxon>Acanthochromis</taxon>
    </lineage>
</organism>
<dbReference type="Pfam" id="PF00059">
    <property type="entry name" value="Lectin_C"/>
    <property type="match status" value="1"/>
</dbReference>
<dbReference type="SUPFAM" id="SSF56436">
    <property type="entry name" value="C-type lectin-like"/>
    <property type="match status" value="2"/>
</dbReference>
<dbReference type="PANTHER" id="PTHR45784">
    <property type="entry name" value="C-TYPE LECTIN DOMAIN FAMILY 20 MEMBER A-RELATED"/>
    <property type="match status" value="1"/>
</dbReference>
<dbReference type="PANTHER" id="PTHR45784:SF3">
    <property type="entry name" value="C-TYPE LECTIN DOMAIN FAMILY 4 MEMBER K-LIKE-RELATED"/>
    <property type="match status" value="1"/>
</dbReference>
<dbReference type="GeneTree" id="ENSGT00940000177488"/>
<sequence length="212" mass="24252">MEDDELPPSSPSMYYFIRESKSWHGAQNYCMSEYTSPAQIQHQDNITALMNTPKTPYTGKAWIGLHGRASSEQWVLMDEQPATYFNWSSDQPDNYNGNKLCVVMNSDGGWHNQKCSEKKTNCEKLDSTLVEILDKKTNSEIRKLLPQGSTMWIGLKNPILWYWATSNGIATFTNWQNNGNESCVQIRTGGLWSDKNCEILQPSVCYNGKKRF</sequence>
<proteinExistence type="predicted"/>
<name>A0A3Q1GGP5_9TELE</name>
<keyword evidence="4" id="KW-1185">Reference proteome</keyword>
<dbReference type="PROSITE" id="PS50041">
    <property type="entry name" value="C_TYPE_LECTIN_2"/>
    <property type="match status" value="2"/>
</dbReference>
<protein>
    <recommendedName>
        <fullName evidence="2">C-type lectin domain-containing protein</fullName>
    </recommendedName>
</protein>
<dbReference type="InterPro" id="IPR016187">
    <property type="entry name" value="CTDL_fold"/>
</dbReference>
<dbReference type="AlphaFoldDB" id="A0A3Q1GGP5"/>
<reference evidence="3" key="2">
    <citation type="submission" date="2025-09" db="UniProtKB">
        <authorList>
            <consortium name="Ensembl"/>
        </authorList>
    </citation>
    <scope>IDENTIFICATION</scope>
</reference>
<evidence type="ECO:0000259" key="2">
    <source>
        <dbReference type="PROSITE" id="PS50041"/>
    </source>
</evidence>
<dbReference type="InterPro" id="IPR016186">
    <property type="entry name" value="C-type_lectin-like/link_sf"/>
</dbReference>
<accession>A0A3Q1GGP5</accession>
<feature type="domain" description="C-type lectin" evidence="2">
    <location>
        <begin position="14"/>
        <end position="119"/>
    </location>
</feature>
<dbReference type="Proteomes" id="UP000257200">
    <property type="component" value="Unplaced"/>
</dbReference>